<evidence type="ECO:0000256" key="2">
    <source>
        <dbReference type="ARBA" id="ARBA00022448"/>
    </source>
</evidence>
<reference evidence="10" key="1">
    <citation type="journal article" date="2019" name="Int. J. Syst. Evol. Microbiol.">
        <title>The Global Catalogue of Microorganisms (GCM) 10K type strain sequencing project: providing services to taxonomists for standard genome sequencing and annotation.</title>
        <authorList>
            <consortium name="The Broad Institute Genomics Platform"/>
            <consortium name="The Broad Institute Genome Sequencing Center for Infectious Disease"/>
            <person name="Wu L."/>
            <person name="Ma J."/>
        </authorList>
    </citation>
    <scope>NUCLEOTIDE SEQUENCE [LARGE SCALE GENOMIC DNA]</scope>
    <source>
        <strain evidence="10">JCM 14902</strain>
    </source>
</reference>
<keyword evidence="6 7" id="KW-0472">Membrane</keyword>
<accession>A0ABP5ED12</accession>
<dbReference type="Proteomes" id="UP001500326">
    <property type="component" value="Unassembled WGS sequence"/>
</dbReference>
<keyword evidence="5 7" id="KW-1133">Transmembrane helix</keyword>
<feature type="transmembrane region" description="Helical" evidence="7">
    <location>
        <begin position="123"/>
        <end position="141"/>
    </location>
</feature>
<feature type="transmembrane region" description="Helical" evidence="7">
    <location>
        <begin position="147"/>
        <end position="167"/>
    </location>
</feature>
<gene>
    <name evidence="9" type="ORF">GCM10009777_35200</name>
</gene>
<comment type="similarity">
    <text evidence="7">Belongs to the binding-protein-dependent transport system permease family.</text>
</comment>
<dbReference type="InterPro" id="IPR035906">
    <property type="entry name" value="MetI-like_sf"/>
</dbReference>
<evidence type="ECO:0000256" key="5">
    <source>
        <dbReference type="ARBA" id="ARBA00022989"/>
    </source>
</evidence>
<comment type="caution">
    <text evidence="9">The sequence shown here is derived from an EMBL/GenBank/DDBJ whole genome shotgun (WGS) entry which is preliminary data.</text>
</comment>
<keyword evidence="4 7" id="KW-0812">Transmembrane</keyword>
<dbReference type="SUPFAM" id="SSF161098">
    <property type="entry name" value="MetI-like"/>
    <property type="match status" value="1"/>
</dbReference>
<comment type="subcellular location">
    <subcellularLocation>
        <location evidence="1 7">Cell membrane</location>
        <topology evidence="1 7">Multi-pass membrane protein</topology>
    </subcellularLocation>
</comment>
<feature type="transmembrane region" description="Helical" evidence="7">
    <location>
        <begin position="179"/>
        <end position="199"/>
    </location>
</feature>
<evidence type="ECO:0000256" key="1">
    <source>
        <dbReference type="ARBA" id="ARBA00004651"/>
    </source>
</evidence>
<evidence type="ECO:0000256" key="6">
    <source>
        <dbReference type="ARBA" id="ARBA00023136"/>
    </source>
</evidence>
<dbReference type="Pfam" id="PF00528">
    <property type="entry name" value="BPD_transp_1"/>
    <property type="match status" value="1"/>
</dbReference>
<feature type="transmembrane region" description="Helical" evidence="7">
    <location>
        <begin position="41"/>
        <end position="61"/>
    </location>
</feature>
<evidence type="ECO:0000256" key="7">
    <source>
        <dbReference type="RuleBase" id="RU363032"/>
    </source>
</evidence>
<name>A0ABP5ED12_9MICO</name>
<dbReference type="PANTHER" id="PTHR30193:SF18">
    <property type="entry name" value="OSMOPROTECTIVE COMPOUNDS UPTAKE PERMEASE PROTEIN GGTC"/>
    <property type="match status" value="1"/>
</dbReference>
<feature type="transmembrane region" description="Helical" evidence="7">
    <location>
        <begin position="324"/>
        <end position="347"/>
    </location>
</feature>
<protein>
    <recommendedName>
        <fullName evidence="8">ABC transmembrane type-1 domain-containing protein</fullName>
    </recommendedName>
</protein>
<keyword evidence="10" id="KW-1185">Reference proteome</keyword>
<keyword evidence="3" id="KW-1003">Cell membrane</keyword>
<evidence type="ECO:0000259" key="8">
    <source>
        <dbReference type="PROSITE" id="PS50928"/>
    </source>
</evidence>
<evidence type="ECO:0000313" key="9">
    <source>
        <dbReference type="EMBL" id="GAA1995720.1"/>
    </source>
</evidence>
<feature type="domain" description="ABC transmembrane type-1" evidence="8">
    <location>
        <begin position="233"/>
        <end position="447"/>
    </location>
</feature>
<dbReference type="CDD" id="cd06261">
    <property type="entry name" value="TM_PBP2"/>
    <property type="match status" value="1"/>
</dbReference>
<dbReference type="PANTHER" id="PTHR30193">
    <property type="entry name" value="ABC TRANSPORTER PERMEASE PROTEIN"/>
    <property type="match status" value="1"/>
</dbReference>
<dbReference type="EMBL" id="BAAAOH010000001">
    <property type="protein sequence ID" value="GAA1995720.1"/>
    <property type="molecule type" value="Genomic_DNA"/>
</dbReference>
<dbReference type="PROSITE" id="PS50928">
    <property type="entry name" value="ABC_TM1"/>
    <property type="match status" value="1"/>
</dbReference>
<feature type="transmembrane region" description="Helical" evidence="7">
    <location>
        <begin position="81"/>
        <end position="111"/>
    </location>
</feature>
<organism evidence="9 10">
    <name type="scientific">Microbacterium pumilum</name>
    <dbReference type="NCBI Taxonomy" id="344165"/>
    <lineage>
        <taxon>Bacteria</taxon>
        <taxon>Bacillati</taxon>
        <taxon>Actinomycetota</taxon>
        <taxon>Actinomycetes</taxon>
        <taxon>Micrococcales</taxon>
        <taxon>Microbacteriaceae</taxon>
        <taxon>Microbacterium</taxon>
    </lineage>
</organism>
<feature type="transmembrane region" description="Helical" evidence="7">
    <location>
        <begin position="426"/>
        <end position="448"/>
    </location>
</feature>
<dbReference type="Gene3D" id="1.10.3720.10">
    <property type="entry name" value="MetI-like"/>
    <property type="match status" value="1"/>
</dbReference>
<evidence type="ECO:0000313" key="10">
    <source>
        <dbReference type="Proteomes" id="UP001500326"/>
    </source>
</evidence>
<evidence type="ECO:0000256" key="3">
    <source>
        <dbReference type="ARBA" id="ARBA00022475"/>
    </source>
</evidence>
<evidence type="ECO:0000256" key="4">
    <source>
        <dbReference type="ARBA" id="ARBA00022692"/>
    </source>
</evidence>
<feature type="transmembrane region" description="Helical" evidence="7">
    <location>
        <begin position="269"/>
        <end position="286"/>
    </location>
</feature>
<proteinExistence type="inferred from homology"/>
<dbReference type="InterPro" id="IPR000515">
    <property type="entry name" value="MetI-like"/>
</dbReference>
<feature type="transmembrane region" description="Helical" evidence="7">
    <location>
        <begin position="237"/>
        <end position="257"/>
    </location>
</feature>
<keyword evidence="2 7" id="KW-0813">Transport</keyword>
<sequence>MLGKAVMTDTVKAPKTKADVIAAAEKSAAEKAAFFARQHRTTVIVVWIGFILVAALFLFMVTRPPVEGARPTSLGVSFNSFFQWIGNMGPIVQIPIILLVFGAVVGILLLLIEYAPRAGTVYFWIRVIACFAIPVIAFMLLRPYQNAVIYVLAIAILLGAILFYADFRARQGRGYLFQLILFAAPAAVLLLIGLIYPAISTFFQSFFDKTGKSFVGLENYIWVFTNPEGFWSVVNSIIWVIVAPIFATVIGLAYAVFIDRAKGEKALKILIFMPFAISFVGAGIIWKFMYDYRQGDQIGLLNAIVTFFGFPPVPWLATEPLVNTLLLVVVFIWSQTGLAMVILSAAVKAVPPEQNEAAEIDGANAWQRFRNVTIPGIRSSIVVVVTTIAIGSLKIYDIVAVMTGGRANSTVLAFEMVNQQQRFQSYGHAAALAIVLFIFVIPLIWFNVVQIRKQREIR</sequence>
<dbReference type="InterPro" id="IPR051393">
    <property type="entry name" value="ABC_transporter_permease"/>
</dbReference>